<feature type="domain" description="HTH iclR-type" evidence="4">
    <location>
        <begin position="11"/>
        <end position="71"/>
    </location>
</feature>
<dbReference type="KEGG" id="mpof:MPOR_48190"/>
<dbReference type="RefSeq" id="WP_163678365.1">
    <property type="nucleotide sequence ID" value="NZ_AP022570.1"/>
</dbReference>
<evidence type="ECO:0000313" key="6">
    <source>
        <dbReference type="EMBL" id="BBX53793.1"/>
    </source>
</evidence>
<dbReference type="SUPFAM" id="SSF55781">
    <property type="entry name" value="GAF domain-like"/>
    <property type="match status" value="1"/>
</dbReference>
<reference evidence="6 7" key="1">
    <citation type="journal article" date="2019" name="Emerg. Microbes Infect.">
        <title>Comprehensive subspecies identification of 175 nontuberculous mycobacteria species based on 7547 genomic profiles.</title>
        <authorList>
            <person name="Matsumoto Y."/>
            <person name="Kinjo T."/>
            <person name="Motooka D."/>
            <person name="Nabeya D."/>
            <person name="Jung N."/>
            <person name="Uechi K."/>
            <person name="Horii T."/>
            <person name="Iida T."/>
            <person name="Fujita J."/>
            <person name="Nakamura S."/>
        </authorList>
    </citation>
    <scope>NUCLEOTIDE SEQUENCE [LARGE SCALE GENOMIC DNA]</scope>
    <source>
        <strain evidence="6 7">JCM 12603</strain>
    </source>
</reference>
<feature type="domain" description="IclR-ED" evidence="5">
    <location>
        <begin position="72"/>
        <end position="239"/>
    </location>
</feature>
<dbReference type="Gene3D" id="1.10.10.10">
    <property type="entry name" value="Winged helix-like DNA-binding domain superfamily/Winged helix DNA-binding domain"/>
    <property type="match status" value="1"/>
</dbReference>
<evidence type="ECO:0000313" key="7">
    <source>
        <dbReference type="Proteomes" id="UP000466785"/>
    </source>
</evidence>
<evidence type="ECO:0000256" key="3">
    <source>
        <dbReference type="ARBA" id="ARBA00023163"/>
    </source>
</evidence>
<dbReference type="PROSITE" id="PS51078">
    <property type="entry name" value="ICLR_ED"/>
    <property type="match status" value="1"/>
</dbReference>
<accession>A0A6N4VHZ2</accession>
<keyword evidence="1" id="KW-0805">Transcription regulation</keyword>
<dbReference type="Proteomes" id="UP000466785">
    <property type="component" value="Chromosome"/>
</dbReference>
<sequence length="240" mass="24919">MTAALSDPAPTSMLDRFTVIIDCFAGGAHLLTLDEIAGRTGLPRSSAHRILDQLVRLGWLTHCVRGYGLGVRALPSPAAPVSDLALRTAAAPVLHRLLMRTGAVVHLGAVDRGDIVHLDKLGGSAAERVPTAVGARAPAHGVALGIAALAAMSPEDVETALEQGGSGFRPGPRWWAELHRVRDGVVVRDGDHTAGMVSVAAAVGAGASVGIVVEATRFTHRHRHLVVEAAAETRKVLGRG</sequence>
<dbReference type="GO" id="GO:0045892">
    <property type="term" value="P:negative regulation of DNA-templated transcription"/>
    <property type="evidence" value="ECO:0007669"/>
    <property type="project" value="TreeGrafter"/>
</dbReference>
<dbReference type="SUPFAM" id="SSF46785">
    <property type="entry name" value="Winged helix' DNA-binding domain"/>
    <property type="match status" value="1"/>
</dbReference>
<keyword evidence="2" id="KW-0238">DNA-binding</keyword>
<gene>
    <name evidence="6" type="ORF">MPOR_48190</name>
</gene>
<dbReference type="InterPro" id="IPR036388">
    <property type="entry name" value="WH-like_DNA-bd_sf"/>
</dbReference>
<organism evidence="6 7">
    <name type="scientific">Mycolicibacterium poriferae</name>
    <dbReference type="NCBI Taxonomy" id="39694"/>
    <lineage>
        <taxon>Bacteria</taxon>
        <taxon>Bacillati</taxon>
        <taxon>Actinomycetota</taxon>
        <taxon>Actinomycetes</taxon>
        <taxon>Mycobacteriales</taxon>
        <taxon>Mycobacteriaceae</taxon>
        <taxon>Mycolicibacterium</taxon>
    </lineage>
</organism>
<keyword evidence="3" id="KW-0804">Transcription</keyword>
<dbReference type="InterPro" id="IPR029016">
    <property type="entry name" value="GAF-like_dom_sf"/>
</dbReference>
<dbReference type="PANTHER" id="PTHR30136">
    <property type="entry name" value="HELIX-TURN-HELIX TRANSCRIPTIONAL REGULATOR, ICLR FAMILY"/>
    <property type="match status" value="1"/>
</dbReference>
<evidence type="ECO:0008006" key="8">
    <source>
        <dbReference type="Google" id="ProtNLM"/>
    </source>
</evidence>
<evidence type="ECO:0000256" key="2">
    <source>
        <dbReference type="ARBA" id="ARBA00023125"/>
    </source>
</evidence>
<evidence type="ECO:0000259" key="5">
    <source>
        <dbReference type="PROSITE" id="PS51078"/>
    </source>
</evidence>
<dbReference type="InterPro" id="IPR050707">
    <property type="entry name" value="HTH_MetabolicPath_Reg"/>
</dbReference>
<dbReference type="SMART" id="SM00346">
    <property type="entry name" value="HTH_ICLR"/>
    <property type="match status" value="1"/>
</dbReference>
<dbReference type="Pfam" id="PF09339">
    <property type="entry name" value="HTH_IclR"/>
    <property type="match status" value="1"/>
</dbReference>
<evidence type="ECO:0000259" key="4">
    <source>
        <dbReference type="PROSITE" id="PS51077"/>
    </source>
</evidence>
<dbReference type="Pfam" id="PF01614">
    <property type="entry name" value="IclR_C"/>
    <property type="match status" value="1"/>
</dbReference>
<dbReference type="InterPro" id="IPR036390">
    <property type="entry name" value="WH_DNA-bd_sf"/>
</dbReference>
<evidence type="ECO:0000256" key="1">
    <source>
        <dbReference type="ARBA" id="ARBA00023015"/>
    </source>
</evidence>
<keyword evidence="7" id="KW-1185">Reference proteome</keyword>
<dbReference type="Gene3D" id="3.30.450.40">
    <property type="match status" value="1"/>
</dbReference>
<dbReference type="InterPro" id="IPR014757">
    <property type="entry name" value="Tscrpt_reg_IclR_C"/>
</dbReference>
<protein>
    <recommendedName>
        <fullName evidence="8">IclR family transcriptional regulator</fullName>
    </recommendedName>
</protein>
<dbReference type="AlphaFoldDB" id="A0A6N4VHZ2"/>
<dbReference type="PANTHER" id="PTHR30136:SF24">
    <property type="entry name" value="HTH-TYPE TRANSCRIPTIONAL REPRESSOR ALLR"/>
    <property type="match status" value="1"/>
</dbReference>
<name>A0A6N4VHZ2_9MYCO</name>
<dbReference type="GO" id="GO:0003700">
    <property type="term" value="F:DNA-binding transcription factor activity"/>
    <property type="evidence" value="ECO:0007669"/>
    <property type="project" value="TreeGrafter"/>
</dbReference>
<proteinExistence type="predicted"/>
<dbReference type="PROSITE" id="PS51077">
    <property type="entry name" value="HTH_ICLR"/>
    <property type="match status" value="1"/>
</dbReference>
<dbReference type="EMBL" id="AP022570">
    <property type="protein sequence ID" value="BBX53793.1"/>
    <property type="molecule type" value="Genomic_DNA"/>
</dbReference>
<dbReference type="GO" id="GO:0003677">
    <property type="term" value="F:DNA binding"/>
    <property type="evidence" value="ECO:0007669"/>
    <property type="project" value="UniProtKB-KW"/>
</dbReference>
<dbReference type="InterPro" id="IPR005471">
    <property type="entry name" value="Tscrpt_reg_IclR_N"/>
</dbReference>